<sequence>MSVPASDQAVIRPMVYADIPSVLDLERRLFPHDAWPEAFFWDELASSPANPDLPGHALTRRYWVAAEPERTPGAGETILGYAGLMCVLPLADVQTIAVAGESQGQGLGTALLHRIIDSAADAGAEQLLLEVRADNDGAQSLYRREGFETIHSRPRYYGDGADALIMRKTLREPAAHSSASDLRS</sequence>
<evidence type="ECO:0000313" key="4">
    <source>
        <dbReference type="EMBL" id="HIW98854.1"/>
    </source>
</evidence>
<dbReference type="InterPro" id="IPR050832">
    <property type="entry name" value="Bact_Acetyltransf"/>
</dbReference>
<evidence type="ECO:0000256" key="1">
    <source>
        <dbReference type="ARBA" id="ARBA00022679"/>
    </source>
</evidence>
<comment type="caution">
    <text evidence="4">The sequence shown here is derived from an EMBL/GenBank/DDBJ whole genome shotgun (WGS) entry which is preliminary data.</text>
</comment>
<name>A0A9D1S0H2_9MICC</name>
<keyword evidence="4" id="KW-0689">Ribosomal protein</keyword>
<organism evidence="4 5">
    <name type="scientific">Candidatus Nesterenkonia stercoripullorum</name>
    <dbReference type="NCBI Taxonomy" id="2838701"/>
    <lineage>
        <taxon>Bacteria</taxon>
        <taxon>Bacillati</taxon>
        <taxon>Actinomycetota</taxon>
        <taxon>Actinomycetes</taxon>
        <taxon>Micrococcales</taxon>
        <taxon>Micrococcaceae</taxon>
        <taxon>Nesterenkonia</taxon>
    </lineage>
</organism>
<reference evidence="4" key="2">
    <citation type="submission" date="2021-04" db="EMBL/GenBank/DDBJ databases">
        <authorList>
            <person name="Gilroy R."/>
        </authorList>
    </citation>
    <scope>NUCLEOTIDE SEQUENCE</scope>
    <source>
        <strain evidence="4">ChiHejej3B27-3195</strain>
    </source>
</reference>
<dbReference type="Proteomes" id="UP000824151">
    <property type="component" value="Unassembled WGS sequence"/>
</dbReference>
<dbReference type="InterPro" id="IPR006464">
    <property type="entry name" value="AcTrfase_RimI/Ard1"/>
</dbReference>
<dbReference type="NCBIfam" id="TIGR01575">
    <property type="entry name" value="rimI"/>
    <property type="match status" value="1"/>
</dbReference>
<keyword evidence="1" id="KW-0808">Transferase</keyword>
<dbReference type="AlphaFoldDB" id="A0A9D1S0H2"/>
<evidence type="ECO:0000256" key="2">
    <source>
        <dbReference type="ARBA" id="ARBA00023315"/>
    </source>
</evidence>
<dbReference type="Pfam" id="PF00583">
    <property type="entry name" value="Acetyltransf_1"/>
    <property type="match status" value="1"/>
</dbReference>
<keyword evidence="4" id="KW-0687">Ribonucleoprotein</keyword>
<feature type="domain" description="N-acetyltransferase" evidence="3">
    <location>
        <begin position="9"/>
        <end position="171"/>
    </location>
</feature>
<dbReference type="PANTHER" id="PTHR43877">
    <property type="entry name" value="AMINOALKYLPHOSPHONATE N-ACETYLTRANSFERASE-RELATED-RELATED"/>
    <property type="match status" value="1"/>
</dbReference>
<dbReference type="SUPFAM" id="SSF55729">
    <property type="entry name" value="Acyl-CoA N-acyltransferases (Nat)"/>
    <property type="match status" value="1"/>
</dbReference>
<dbReference type="EMBL" id="DXGD01000066">
    <property type="protein sequence ID" value="HIW98854.1"/>
    <property type="molecule type" value="Genomic_DNA"/>
</dbReference>
<dbReference type="PROSITE" id="PS51186">
    <property type="entry name" value="GNAT"/>
    <property type="match status" value="1"/>
</dbReference>
<dbReference type="InterPro" id="IPR016181">
    <property type="entry name" value="Acyl_CoA_acyltransferase"/>
</dbReference>
<dbReference type="GO" id="GO:0008080">
    <property type="term" value="F:N-acetyltransferase activity"/>
    <property type="evidence" value="ECO:0007669"/>
    <property type="project" value="InterPro"/>
</dbReference>
<dbReference type="Gene3D" id="3.40.630.30">
    <property type="match status" value="1"/>
</dbReference>
<protein>
    <submittedName>
        <fullName evidence="4">Ribosomal protein S18-alanine N-acetyltransferase</fullName>
    </submittedName>
</protein>
<evidence type="ECO:0000313" key="5">
    <source>
        <dbReference type="Proteomes" id="UP000824151"/>
    </source>
</evidence>
<proteinExistence type="predicted"/>
<accession>A0A9D1S0H2</accession>
<evidence type="ECO:0000259" key="3">
    <source>
        <dbReference type="PROSITE" id="PS51186"/>
    </source>
</evidence>
<dbReference type="CDD" id="cd04301">
    <property type="entry name" value="NAT_SF"/>
    <property type="match status" value="1"/>
</dbReference>
<dbReference type="InterPro" id="IPR000182">
    <property type="entry name" value="GNAT_dom"/>
</dbReference>
<keyword evidence="2" id="KW-0012">Acyltransferase</keyword>
<dbReference type="GO" id="GO:0005840">
    <property type="term" value="C:ribosome"/>
    <property type="evidence" value="ECO:0007669"/>
    <property type="project" value="UniProtKB-KW"/>
</dbReference>
<gene>
    <name evidence="4" type="primary">rimI</name>
    <name evidence="4" type="ORF">H9871_01790</name>
</gene>
<reference evidence="4" key="1">
    <citation type="journal article" date="2021" name="PeerJ">
        <title>Extensive microbial diversity within the chicken gut microbiome revealed by metagenomics and culture.</title>
        <authorList>
            <person name="Gilroy R."/>
            <person name="Ravi A."/>
            <person name="Getino M."/>
            <person name="Pursley I."/>
            <person name="Horton D.L."/>
            <person name="Alikhan N.F."/>
            <person name="Baker D."/>
            <person name="Gharbi K."/>
            <person name="Hall N."/>
            <person name="Watson M."/>
            <person name="Adriaenssens E.M."/>
            <person name="Foster-Nyarko E."/>
            <person name="Jarju S."/>
            <person name="Secka A."/>
            <person name="Antonio M."/>
            <person name="Oren A."/>
            <person name="Chaudhuri R.R."/>
            <person name="La Ragione R."/>
            <person name="Hildebrand F."/>
            <person name="Pallen M.J."/>
        </authorList>
    </citation>
    <scope>NUCLEOTIDE SEQUENCE</scope>
    <source>
        <strain evidence="4">ChiHejej3B27-3195</strain>
    </source>
</reference>